<sequence length="224" mass="25754">MHATLRIAMNDKVFVRDPEQTELGRSIISEGVRLIDELGFEQFTFKKLASEINSTEASVYRYFENKHKLLLYLTAWYWAWLDFQIDFHTNNVTDPEHKLKIIIQIITDSTRYNLDFLPVNKAALHRIVICESSKAYLTKSVDADNKEGLFKNYKALCHKVALLVLAISPGYPYAHALVSTLLEAAHQQVFFAAHLPSLTEVRVTDNDYTQMGSFLEHLVFKAIK</sequence>
<comment type="caution">
    <text evidence="4">The sequence shown here is derived from an EMBL/GenBank/DDBJ whole genome shotgun (WGS) entry which is preliminary data.</text>
</comment>
<keyword evidence="5" id="KW-1185">Reference proteome</keyword>
<name>A0ABT8QY71_9BACT</name>
<accession>A0ABT8QY71</accession>
<dbReference type="EMBL" id="JAUKPO010000001">
    <property type="protein sequence ID" value="MDO1444782.1"/>
    <property type="molecule type" value="Genomic_DNA"/>
</dbReference>
<evidence type="ECO:0000256" key="1">
    <source>
        <dbReference type="ARBA" id="ARBA00023125"/>
    </source>
</evidence>
<dbReference type="SUPFAM" id="SSF46689">
    <property type="entry name" value="Homeodomain-like"/>
    <property type="match status" value="1"/>
</dbReference>
<organism evidence="4 5">
    <name type="scientific">Rhodocytophaga aerolata</name>
    <dbReference type="NCBI Taxonomy" id="455078"/>
    <lineage>
        <taxon>Bacteria</taxon>
        <taxon>Pseudomonadati</taxon>
        <taxon>Bacteroidota</taxon>
        <taxon>Cytophagia</taxon>
        <taxon>Cytophagales</taxon>
        <taxon>Rhodocytophagaceae</taxon>
        <taxon>Rhodocytophaga</taxon>
    </lineage>
</organism>
<evidence type="ECO:0000259" key="3">
    <source>
        <dbReference type="PROSITE" id="PS50977"/>
    </source>
</evidence>
<evidence type="ECO:0000313" key="4">
    <source>
        <dbReference type="EMBL" id="MDO1444782.1"/>
    </source>
</evidence>
<dbReference type="PRINTS" id="PR00455">
    <property type="entry name" value="HTHTETR"/>
</dbReference>
<dbReference type="Pfam" id="PF00440">
    <property type="entry name" value="TetR_N"/>
    <property type="match status" value="1"/>
</dbReference>
<reference evidence="4" key="1">
    <citation type="submission" date="2023-07" db="EMBL/GenBank/DDBJ databases">
        <title>The genome sequence of Rhodocytophaga aerolata KACC 12507.</title>
        <authorList>
            <person name="Zhang X."/>
        </authorList>
    </citation>
    <scope>NUCLEOTIDE SEQUENCE</scope>
    <source>
        <strain evidence="4">KACC 12507</strain>
    </source>
</reference>
<dbReference type="InterPro" id="IPR001647">
    <property type="entry name" value="HTH_TetR"/>
</dbReference>
<keyword evidence="1 2" id="KW-0238">DNA-binding</keyword>
<gene>
    <name evidence="4" type="ORF">Q0590_00895</name>
</gene>
<dbReference type="InterPro" id="IPR009057">
    <property type="entry name" value="Homeodomain-like_sf"/>
</dbReference>
<evidence type="ECO:0000313" key="5">
    <source>
        <dbReference type="Proteomes" id="UP001168528"/>
    </source>
</evidence>
<protein>
    <submittedName>
        <fullName evidence="4">TetR/AcrR family transcriptional regulator</fullName>
    </submittedName>
</protein>
<dbReference type="RefSeq" id="WP_302035584.1">
    <property type="nucleotide sequence ID" value="NZ_JAUKPO010000001.1"/>
</dbReference>
<dbReference type="PROSITE" id="PS50977">
    <property type="entry name" value="HTH_TETR_2"/>
    <property type="match status" value="1"/>
</dbReference>
<proteinExistence type="predicted"/>
<feature type="domain" description="HTH tetR-type" evidence="3">
    <location>
        <begin position="21"/>
        <end position="81"/>
    </location>
</feature>
<dbReference type="Gene3D" id="1.10.357.10">
    <property type="entry name" value="Tetracycline Repressor, domain 2"/>
    <property type="match status" value="1"/>
</dbReference>
<dbReference type="Proteomes" id="UP001168528">
    <property type="component" value="Unassembled WGS sequence"/>
</dbReference>
<evidence type="ECO:0000256" key="2">
    <source>
        <dbReference type="PROSITE-ProRule" id="PRU00335"/>
    </source>
</evidence>
<feature type="DNA-binding region" description="H-T-H motif" evidence="2">
    <location>
        <begin position="44"/>
        <end position="63"/>
    </location>
</feature>